<keyword evidence="1" id="KW-0614">Plasmid</keyword>
<dbReference type="HOGENOM" id="CLU_3011147_0_0_5"/>
<evidence type="ECO:0000313" key="1">
    <source>
        <dbReference type="EMBL" id="CCE99737.1"/>
    </source>
</evidence>
<dbReference type="EMBL" id="HE616899">
    <property type="protein sequence ID" value="CCE99737.1"/>
    <property type="molecule type" value="Genomic_DNA"/>
</dbReference>
<protein>
    <submittedName>
        <fullName evidence="1">Uncharacterized protein</fullName>
    </submittedName>
</protein>
<dbReference type="AlphaFoldDB" id="G9AFA5"/>
<dbReference type="Proteomes" id="UP000007735">
    <property type="component" value="Plasmid pSfHH103e"/>
</dbReference>
<gene>
    <name evidence="1" type="ordered locus">SFHH103_05271</name>
</gene>
<organism evidence="1 2">
    <name type="scientific">Sinorhizobium fredii (strain HH103)</name>
    <dbReference type="NCBI Taxonomy" id="1117943"/>
    <lineage>
        <taxon>Bacteria</taxon>
        <taxon>Pseudomonadati</taxon>
        <taxon>Pseudomonadota</taxon>
        <taxon>Alphaproteobacteria</taxon>
        <taxon>Hyphomicrobiales</taxon>
        <taxon>Rhizobiaceae</taxon>
        <taxon>Sinorhizobium/Ensifer group</taxon>
        <taxon>Sinorhizobium</taxon>
    </lineage>
</organism>
<reference evidence="1 2" key="1">
    <citation type="journal article" date="2012" name="J. Bacteriol.">
        <title>Genome sequence of the soybean symbiont Sinorhizobium fredii HH103.</title>
        <authorList>
            <person name="Weidner S."/>
            <person name="Becker A."/>
            <person name="Bonilla I."/>
            <person name="Jaenicke S."/>
            <person name="Lloret J."/>
            <person name="Margaret I."/>
            <person name="Puhler A."/>
            <person name="Ruiz-Sainz J.E."/>
            <person name="Schneiker-Bekel S."/>
            <person name="Szczepanowski R."/>
            <person name="Vinardell J.M."/>
            <person name="Zehner S."/>
            <person name="Gottfert M."/>
        </authorList>
    </citation>
    <scope>NUCLEOTIDE SEQUENCE [LARGE SCALE GENOMIC DNA]</scope>
    <source>
        <strain evidence="1 2">HH103</strain>
        <plasmid evidence="2">pSfHH103e</plasmid>
    </source>
</reference>
<accession>G9AFA5</accession>
<evidence type="ECO:0000313" key="2">
    <source>
        <dbReference type="Proteomes" id="UP000007735"/>
    </source>
</evidence>
<dbReference type="KEGG" id="sfh:SFHH103_05271"/>
<geneLocation type="plasmid" evidence="1 2">
    <name>pSfHH103e</name>
</geneLocation>
<sequence length="56" mass="6060">MGWQKQESAEVNLWFEAGDPVALDADIGDGSIGRRAALSGRTHLSPFWYGIIKALG</sequence>
<proteinExistence type="predicted"/>
<name>G9AFA5_SINF1</name>
<dbReference type="PATRIC" id="fig|380.5.peg.4827"/>